<dbReference type="Pfam" id="PF00132">
    <property type="entry name" value="Hexapep"/>
    <property type="match status" value="1"/>
</dbReference>
<dbReference type="UniPathway" id="UPA00113">
    <property type="reaction ID" value="UER00532"/>
</dbReference>
<dbReference type="SUPFAM" id="SSF51161">
    <property type="entry name" value="Trimeric LpxA-like enzymes"/>
    <property type="match status" value="1"/>
</dbReference>
<feature type="binding site" evidence="18">
    <location>
        <position position="125"/>
    </location>
    <ligand>
        <name>Mg(2+)</name>
        <dbReference type="ChEBI" id="CHEBI:18420"/>
    </ligand>
</feature>
<keyword evidence="24" id="KW-1185">Reference proteome</keyword>
<reference evidence="21 24" key="3">
    <citation type="journal article" date="2017" name="Nat. Microbiol.">
        <title>Natural product diversity associated with the nematode symbionts Photorhabdus and Xenorhabdus.</title>
        <authorList>
            <person name="Tobias N.J."/>
            <person name="Wolff H."/>
            <person name="Djahanschiri B."/>
            <person name="Grundmann F."/>
            <person name="Kronenwerth M."/>
            <person name="Shi Y.M."/>
            <person name="Simonyi S."/>
            <person name="Grun P."/>
            <person name="Shapiro-Ilan D."/>
            <person name="Pidot S.J."/>
            <person name="Stinear T.P."/>
            <person name="Ebersberger I."/>
            <person name="Bode H.B."/>
        </authorList>
    </citation>
    <scope>NUCLEOTIDE SEQUENCE [LARGE SCALE GENOMIC DNA]</scope>
    <source>
        <strain evidence="21 24">DSM 16336</strain>
    </source>
</reference>
<comment type="subunit">
    <text evidence="18">Homotrimer.</text>
</comment>
<dbReference type="PROSITE" id="PS00101">
    <property type="entry name" value="HEXAPEP_TRANSFERASES"/>
    <property type="match status" value="1"/>
</dbReference>
<keyword evidence="12 18" id="KW-0511">Multifunctional enzyme</keyword>
<evidence type="ECO:0000256" key="16">
    <source>
        <dbReference type="ARBA" id="ARBA00048493"/>
    </source>
</evidence>
<dbReference type="EC" id="2.7.7.23" evidence="18"/>
<feature type="binding site" evidence="18">
    <location>
        <position position="386"/>
    </location>
    <ligand>
        <name>UDP-N-acetyl-alpha-D-glucosamine</name>
        <dbReference type="ChEBI" id="CHEBI:57705"/>
    </ligand>
</feature>
<dbReference type="InterPro" id="IPR011004">
    <property type="entry name" value="Trimer_LpxA-like_sf"/>
</dbReference>
<feature type="binding site" evidence="18">
    <location>
        <position position="174"/>
    </location>
    <ligand>
        <name>UDP-N-acetyl-alpha-D-glucosamine</name>
        <dbReference type="ChEBI" id="CHEBI:57705"/>
    </ligand>
</feature>
<feature type="binding site" evidence="18">
    <location>
        <position position="443"/>
    </location>
    <ligand>
        <name>acetyl-CoA</name>
        <dbReference type="ChEBI" id="CHEBI:57288"/>
    </ligand>
</feature>
<dbReference type="Proteomes" id="UP000224871">
    <property type="component" value="Unassembled WGS sequence"/>
</dbReference>
<comment type="catalytic activity">
    <reaction evidence="16 18">
        <text>N-acetyl-alpha-D-glucosamine 1-phosphate + UTP + H(+) = UDP-N-acetyl-alpha-D-glucosamine + diphosphate</text>
        <dbReference type="Rhea" id="RHEA:13509"/>
        <dbReference type="ChEBI" id="CHEBI:15378"/>
        <dbReference type="ChEBI" id="CHEBI:33019"/>
        <dbReference type="ChEBI" id="CHEBI:46398"/>
        <dbReference type="ChEBI" id="CHEBI:57705"/>
        <dbReference type="ChEBI" id="CHEBI:57776"/>
        <dbReference type="EC" id="2.7.7.23"/>
    </reaction>
</comment>
<dbReference type="Pfam" id="PF25087">
    <property type="entry name" value="GMPPB_C"/>
    <property type="match status" value="1"/>
</dbReference>
<dbReference type="InterPro" id="IPR056729">
    <property type="entry name" value="GMPPB_C"/>
</dbReference>
<feature type="active site" description="Proton acceptor" evidence="18">
    <location>
        <position position="383"/>
    </location>
</feature>
<evidence type="ECO:0000259" key="20">
    <source>
        <dbReference type="Pfam" id="PF25087"/>
    </source>
</evidence>
<keyword evidence="4 18" id="KW-0963">Cytoplasm</keyword>
<dbReference type="FunFam" id="3.90.550.10:FF:000006">
    <property type="entry name" value="Bifunctional protein GlmU"/>
    <property type="match status" value="1"/>
</dbReference>
<evidence type="ECO:0000256" key="4">
    <source>
        <dbReference type="ARBA" id="ARBA00022490"/>
    </source>
</evidence>
<dbReference type="InterPro" id="IPR038009">
    <property type="entry name" value="GlmU_C_LbH"/>
</dbReference>
<evidence type="ECO:0000256" key="14">
    <source>
        <dbReference type="ARBA" id="ARBA00023316"/>
    </source>
</evidence>
<comment type="pathway">
    <text evidence="18">Bacterial outer membrane biogenesis; LPS lipid A biosynthesis.</text>
</comment>
<dbReference type="NCBIfam" id="NF006986">
    <property type="entry name" value="PRK09451.1"/>
    <property type="match status" value="1"/>
</dbReference>
<dbReference type="HAMAP" id="MF_01631">
    <property type="entry name" value="GlmU"/>
    <property type="match status" value="1"/>
</dbReference>
<evidence type="ECO:0000256" key="17">
    <source>
        <dbReference type="ARBA" id="ARBA00049628"/>
    </source>
</evidence>
<feature type="region of interest" description="Pyrophosphorylase" evidence="18">
    <location>
        <begin position="1"/>
        <end position="249"/>
    </location>
</feature>
<evidence type="ECO:0000313" key="24">
    <source>
        <dbReference type="Proteomes" id="UP000224871"/>
    </source>
</evidence>
<keyword evidence="5 18" id="KW-0808">Transferase</keyword>
<dbReference type="InterPro" id="IPR005882">
    <property type="entry name" value="Bifunctional_GlmU"/>
</dbReference>
<dbReference type="EMBL" id="NIBU01000052">
    <property type="protein sequence ID" value="PHM30649.1"/>
    <property type="molecule type" value="Genomic_DNA"/>
</dbReference>
<dbReference type="GO" id="GO:0003977">
    <property type="term" value="F:UDP-N-acetylglucosamine diphosphorylase activity"/>
    <property type="evidence" value="ECO:0007669"/>
    <property type="project" value="UniProtKB-UniRule"/>
</dbReference>
<evidence type="ECO:0000313" key="22">
    <source>
        <dbReference type="EMBL" id="SIP71441.1"/>
    </source>
</evidence>
<evidence type="ECO:0000256" key="11">
    <source>
        <dbReference type="ARBA" id="ARBA00022984"/>
    </source>
</evidence>
<dbReference type="GO" id="GO:0009252">
    <property type="term" value="P:peptidoglycan biosynthetic process"/>
    <property type="evidence" value="ECO:0007669"/>
    <property type="project" value="UniProtKB-UniRule"/>
</dbReference>
<dbReference type="FunFam" id="2.160.10.10:FF:000011">
    <property type="entry name" value="Bifunctional protein GlmU"/>
    <property type="match status" value="1"/>
</dbReference>
<feature type="binding site" evidence="18">
    <location>
        <position position="460"/>
    </location>
    <ligand>
        <name>acetyl-CoA</name>
        <dbReference type="ChEBI" id="CHEBI:57288"/>
    </ligand>
</feature>
<feature type="binding site" evidence="18">
    <location>
        <position position="189"/>
    </location>
    <ligand>
        <name>UDP-N-acetyl-alpha-D-glucosamine</name>
        <dbReference type="ChEBI" id="CHEBI:57705"/>
    </ligand>
</feature>
<keyword evidence="7 18" id="KW-0479">Metal-binding</keyword>
<evidence type="ECO:0000256" key="6">
    <source>
        <dbReference type="ARBA" id="ARBA00022695"/>
    </source>
</evidence>
<feature type="binding site" evidence="18">
    <location>
        <begin position="406"/>
        <end position="407"/>
    </location>
    <ligand>
        <name>acetyl-CoA</name>
        <dbReference type="ChEBI" id="CHEBI:57288"/>
    </ligand>
</feature>
<comment type="function">
    <text evidence="17 18">Catalyzes the last two sequential reactions in the de novo biosynthetic pathway for UDP-N-acetylglucosamine (UDP-GlcNAc). The C-terminal domain catalyzes the transfer of acetyl group from acetyl coenzyme A to glucosamine-1-phosphate (GlcN-1-P) to produce N-acetylglucosamine-1-phosphate (GlcNAc-1-P), which is converted into UDP-GlcNAc by the transfer of uridine 5-monophosphate (from uridine 5-triphosphate), a reaction catalyzed by the N-terminal domain.</text>
</comment>
<comment type="similarity">
    <text evidence="3 18">In the N-terminal section; belongs to the N-acetylglucosamine-1-phosphate uridyltransferase family.</text>
</comment>
<comment type="similarity">
    <text evidence="2 18">In the C-terminal section; belongs to the transferase hexapeptide repeat family.</text>
</comment>
<dbReference type="GO" id="GO:0000287">
    <property type="term" value="F:magnesium ion binding"/>
    <property type="evidence" value="ECO:0007669"/>
    <property type="project" value="UniProtKB-UniRule"/>
</dbReference>
<evidence type="ECO:0000256" key="15">
    <source>
        <dbReference type="ARBA" id="ARBA00048247"/>
    </source>
</evidence>
<evidence type="ECO:0000256" key="10">
    <source>
        <dbReference type="ARBA" id="ARBA00022960"/>
    </source>
</evidence>
<dbReference type="GO" id="GO:0005737">
    <property type="term" value="C:cytoplasm"/>
    <property type="evidence" value="ECO:0007669"/>
    <property type="project" value="UniProtKB-SubCell"/>
</dbReference>
<dbReference type="GO" id="GO:0016020">
    <property type="term" value="C:membrane"/>
    <property type="evidence" value="ECO:0007669"/>
    <property type="project" value="GOC"/>
</dbReference>
<evidence type="ECO:0000256" key="5">
    <source>
        <dbReference type="ARBA" id="ARBA00022679"/>
    </source>
</evidence>
<feature type="binding site" evidence="18">
    <location>
        <position position="247"/>
    </location>
    <ligand>
        <name>Mg(2+)</name>
        <dbReference type="ChEBI" id="CHEBI:18420"/>
    </ligand>
</feature>
<feature type="binding site" evidence="18">
    <location>
        <position position="353"/>
    </location>
    <ligand>
        <name>UDP-N-acetyl-alpha-D-glucosamine</name>
        <dbReference type="ChEBI" id="CHEBI:57705"/>
    </ligand>
</feature>
<keyword evidence="13 18" id="KW-0012">Acyltransferase</keyword>
<reference evidence="22" key="2">
    <citation type="submission" date="2016-12" db="EMBL/GenBank/DDBJ databases">
        <authorList>
            <person name="Song W.-J."/>
            <person name="Kurnit D.M."/>
        </authorList>
    </citation>
    <scope>NUCLEOTIDE SEQUENCE [LARGE SCALE GENOMIC DNA]</scope>
    <source>
        <strain evidence="22">HGB1681</strain>
    </source>
</reference>
<evidence type="ECO:0000256" key="1">
    <source>
        <dbReference type="ARBA" id="ARBA00004496"/>
    </source>
</evidence>
<feature type="binding site" evidence="18">
    <location>
        <position position="40"/>
    </location>
    <ligand>
        <name>UDP-N-acetyl-alpha-D-glucosamine</name>
        <dbReference type="ChEBI" id="CHEBI:57705"/>
    </ligand>
</feature>
<dbReference type="GO" id="GO:0009245">
    <property type="term" value="P:lipid A biosynthetic process"/>
    <property type="evidence" value="ECO:0007669"/>
    <property type="project" value="UniProtKB-UniRule"/>
</dbReference>
<dbReference type="InterPro" id="IPR018357">
    <property type="entry name" value="Hexapep_transf_CS"/>
</dbReference>
<feature type="binding site" evidence="18">
    <location>
        <position position="400"/>
    </location>
    <ligand>
        <name>acetyl-CoA</name>
        <dbReference type="ChEBI" id="CHEBI:57288"/>
    </ligand>
</feature>
<keyword evidence="8 18" id="KW-0677">Repeat</keyword>
<dbReference type="GO" id="GO:0071555">
    <property type="term" value="P:cell wall organization"/>
    <property type="evidence" value="ECO:0007669"/>
    <property type="project" value="UniProtKB-KW"/>
</dbReference>
<evidence type="ECO:0000256" key="9">
    <source>
        <dbReference type="ARBA" id="ARBA00022842"/>
    </source>
</evidence>
<dbReference type="InterPro" id="IPR029044">
    <property type="entry name" value="Nucleotide-diphossugar_trans"/>
</dbReference>
<dbReference type="Proteomes" id="UP000196435">
    <property type="component" value="Unassembled WGS sequence"/>
</dbReference>
<dbReference type="InterPro" id="IPR025877">
    <property type="entry name" value="MobA-like_NTP_Trfase"/>
</dbReference>
<evidence type="ECO:0000256" key="8">
    <source>
        <dbReference type="ARBA" id="ARBA00022737"/>
    </source>
</evidence>
<evidence type="ECO:0000256" key="2">
    <source>
        <dbReference type="ARBA" id="ARBA00007707"/>
    </source>
</evidence>
<dbReference type="EC" id="2.3.1.157" evidence="18"/>
<comment type="catalytic activity">
    <reaction evidence="15 18">
        <text>alpha-D-glucosamine 1-phosphate + acetyl-CoA = N-acetyl-alpha-D-glucosamine 1-phosphate + CoA + H(+)</text>
        <dbReference type="Rhea" id="RHEA:13725"/>
        <dbReference type="ChEBI" id="CHEBI:15378"/>
        <dbReference type="ChEBI" id="CHEBI:57287"/>
        <dbReference type="ChEBI" id="CHEBI:57288"/>
        <dbReference type="ChEBI" id="CHEBI:57776"/>
        <dbReference type="ChEBI" id="CHEBI:58516"/>
        <dbReference type="EC" id="2.3.1.157"/>
    </reaction>
</comment>
<feature type="region of interest" description="N-acetyltransferase" evidence="18">
    <location>
        <begin position="271"/>
        <end position="476"/>
    </location>
</feature>
<gene>
    <name evidence="18 22" type="primary">glmU</name>
    <name evidence="21" type="ORF">Xinn_03259</name>
    <name evidence="22" type="ORF">XIS1_1160021</name>
</gene>
<feature type="binding site" evidence="18">
    <location>
        <begin position="26"/>
        <end position="29"/>
    </location>
    <ligand>
        <name>UDP-N-acetyl-alpha-D-glucosamine</name>
        <dbReference type="ChEBI" id="CHEBI:57705"/>
    </ligand>
</feature>
<comment type="subcellular location">
    <subcellularLocation>
        <location evidence="1 18">Cytoplasm</location>
    </subcellularLocation>
</comment>
<dbReference type="GO" id="GO:0000902">
    <property type="term" value="P:cell morphogenesis"/>
    <property type="evidence" value="ECO:0007669"/>
    <property type="project" value="UniProtKB-UniRule"/>
</dbReference>
<accession>A0A1N6MRI8</accession>
<dbReference type="EMBL" id="FTLG01000020">
    <property type="protein sequence ID" value="SIP71441.1"/>
    <property type="molecule type" value="Genomic_DNA"/>
</dbReference>
<feature type="domain" description="Mannose-1-phosphate guanyltransferase C-terminal" evidence="20">
    <location>
        <begin position="293"/>
        <end position="368"/>
    </location>
</feature>
<proteinExistence type="inferred from homology"/>
<feature type="binding site" evidence="18">
    <location>
        <position position="397"/>
    </location>
    <ligand>
        <name>UDP-N-acetyl-alpha-D-glucosamine</name>
        <dbReference type="ChEBI" id="CHEBI:57705"/>
    </ligand>
</feature>
<name>A0A1N6MRI8_9GAMM</name>
<feature type="binding site" evidence="18">
    <location>
        <position position="160"/>
    </location>
    <ligand>
        <name>UDP-N-acetyl-alpha-D-glucosamine</name>
        <dbReference type="ChEBI" id="CHEBI:57705"/>
    </ligand>
</feature>
<organism evidence="22 23">
    <name type="scientific">Xenorhabdus innexi</name>
    <dbReference type="NCBI Taxonomy" id="290109"/>
    <lineage>
        <taxon>Bacteria</taxon>
        <taxon>Pseudomonadati</taxon>
        <taxon>Pseudomonadota</taxon>
        <taxon>Gammaproteobacteria</taxon>
        <taxon>Enterobacterales</taxon>
        <taxon>Morganellaceae</taxon>
        <taxon>Xenorhabdus</taxon>
    </lineage>
</organism>
<dbReference type="InterPro" id="IPR001451">
    <property type="entry name" value="Hexapep"/>
</dbReference>
<dbReference type="AlphaFoldDB" id="A0A1N6MRI8"/>
<dbReference type="Gene3D" id="3.90.550.10">
    <property type="entry name" value="Spore Coat Polysaccharide Biosynthesis Protein SpsA, Chain A"/>
    <property type="match status" value="1"/>
</dbReference>
<feature type="binding site" evidence="18">
    <location>
        <begin position="101"/>
        <end position="102"/>
    </location>
    <ligand>
        <name>UDP-N-acetyl-alpha-D-glucosamine</name>
        <dbReference type="ChEBI" id="CHEBI:57705"/>
    </ligand>
</feature>
<keyword evidence="11 18" id="KW-0573">Peptidoglycan synthesis</keyword>
<dbReference type="NCBIfam" id="TIGR01173">
    <property type="entry name" value="glmU"/>
    <property type="match status" value="1"/>
</dbReference>
<dbReference type="UniPathway" id="UPA00973"/>
<keyword evidence="6 18" id="KW-0548">Nucleotidyltransferase</keyword>
<evidence type="ECO:0000256" key="3">
    <source>
        <dbReference type="ARBA" id="ARBA00007947"/>
    </source>
</evidence>
<comment type="cofactor">
    <cofactor evidence="18">
        <name>Mg(2+)</name>
        <dbReference type="ChEBI" id="CHEBI:18420"/>
    </cofactor>
    <text evidence="18">Binds 1 Mg(2+) ion per subunit.</text>
</comment>
<evidence type="ECO:0000256" key="7">
    <source>
        <dbReference type="ARBA" id="ARBA00022723"/>
    </source>
</evidence>
<dbReference type="GO" id="GO:0008360">
    <property type="term" value="P:regulation of cell shape"/>
    <property type="evidence" value="ECO:0007669"/>
    <property type="project" value="UniProtKB-KW"/>
</dbReference>
<feature type="binding site" evidence="18">
    <location>
        <position position="371"/>
    </location>
    <ligand>
        <name>UDP-N-acetyl-alpha-D-glucosamine</name>
        <dbReference type="ChEBI" id="CHEBI:57705"/>
    </ligand>
</feature>
<feature type="binding site" evidence="18">
    <location>
        <position position="247"/>
    </location>
    <ligand>
        <name>UDP-N-acetyl-alpha-D-glucosamine</name>
        <dbReference type="ChEBI" id="CHEBI:57705"/>
    </ligand>
</feature>
<keyword evidence="14 18" id="KW-0961">Cell wall biogenesis/degradation</keyword>
<keyword evidence="9 18" id="KW-0460">Magnesium</keyword>
<protein>
    <recommendedName>
        <fullName evidence="18">Bifunctional protein GlmU</fullName>
    </recommendedName>
    <domain>
        <recommendedName>
            <fullName evidence="18">UDP-N-acetylglucosamine pyrophosphorylase</fullName>
            <ecNumber evidence="18">2.7.7.23</ecNumber>
        </recommendedName>
        <alternativeName>
            <fullName evidence="18">N-acetylglucosamine-1-phosphate uridyltransferase</fullName>
        </alternativeName>
    </domain>
    <domain>
        <recommendedName>
            <fullName evidence="18">Glucosamine-1-phosphate N-acetyltransferase</fullName>
            <ecNumber evidence="18">2.3.1.157</ecNumber>
        </recommendedName>
    </domain>
</protein>
<dbReference type="SUPFAM" id="SSF53448">
    <property type="entry name" value="Nucleotide-diphospho-sugar transferases"/>
    <property type="match status" value="1"/>
</dbReference>
<dbReference type="CDD" id="cd03353">
    <property type="entry name" value="LbH_GlmU_C"/>
    <property type="match status" value="1"/>
</dbReference>
<dbReference type="PANTHER" id="PTHR43584">
    <property type="entry name" value="NUCLEOTIDYL TRANSFERASE"/>
    <property type="match status" value="1"/>
</dbReference>
<sequence length="476" mass="51087">MSITPNAAISKSNIAKSTHAKSVVILAAGKGTRMYSDLPKVLHSLAGKPMVQHVIDTAMALGTQNVHLVYGHGGDLMKQTLSGQKNTNQNLNWVLQAEQLGTGHAMQQAAPHFADDEDILILYGDVPLIAQDTLERLVEAKPEGGIGLLTAILDNPTGYGRIIRENGEVTGIIEQKDATDEQLKINEINTGILVANGGDLKHWLSKLENNNAQGEYYLTDVIALAHQDGRQIKAVHPSRLSEMEGVNNRLQLSALERIYQSEQADKLLLAGVMLLDPARFDLRGTLEHGRDIIIDTNVIIEGHVVLGSNVQIGSGCILKNCVIGDDVVISPYTVIEDSELAAECTVGPFARLRPGSKLAEKAHVGNFVEMKKTSLGKGSKAGHLTYLGDSEIGDNVNIGAGTITCNYDGANKFKTIIGDDVFVGSDSQLVAPVSVAKGATIGAGTTVTKNVAENELVISRVKQTHIKNWQRPVKKK</sequence>
<comment type="pathway">
    <text evidence="18">Nucleotide-sugar biosynthesis; UDP-N-acetyl-alpha-D-glucosamine biosynthesis; N-acetyl-alpha-D-glucosamine 1-phosphate from alpha-D-glucosamine 6-phosphate (route II): step 2/2.</text>
</comment>
<feature type="region of interest" description="Linker" evidence="18">
    <location>
        <begin position="250"/>
        <end position="270"/>
    </location>
</feature>
<evidence type="ECO:0000313" key="23">
    <source>
        <dbReference type="Proteomes" id="UP000196435"/>
    </source>
</evidence>
<dbReference type="GO" id="GO:0019134">
    <property type="term" value="F:glucosamine-1-phosphate N-acetyltransferase activity"/>
    <property type="evidence" value="ECO:0007669"/>
    <property type="project" value="UniProtKB-UniRule"/>
</dbReference>
<dbReference type="RefSeq" id="WP_169923594.1">
    <property type="nucleotide sequence ID" value="NZ_CAWNQC010000251.1"/>
</dbReference>
<dbReference type="InterPro" id="IPR050065">
    <property type="entry name" value="GlmU-like"/>
</dbReference>
<dbReference type="Pfam" id="PF12804">
    <property type="entry name" value="NTP_transf_3"/>
    <property type="match status" value="1"/>
</dbReference>
<feature type="binding site" evidence="18">
    <location>
        <position position="96"/>
    </location>
    <ligand>
        <name>UDP-N-acetyl-alpha-D-glucosamine</name>
        <dbReference type="ChEBI" id="CHEBI:57705"/>
    </ligand>
</feature>
<evidence type="ECO:0000256" key="18">
    <source>
        <dbReference type="HAMAP-Rule" id="MF_01631"/>
    </source>
</evidence>
<comment type="pathway">
    <text evidence="18">Nucleotide-sugar biosynthesis; UDP-N-acetyl-alpha-D-glucosamine biosynthesis; UDP-N-acetyl-alpha-D-glucosamine from N-acetyl-alpha-D-glucosamine 1-phosphate: step 1/1.</text>
</comment>
<evidence type="ECO:0000313" key="21">
    <source>
        <dbReference type="EMBL" id="PHM30649.1"/>
    </source>
</evidence>
<reference evidence="23" key="1">
    <citation type="submission" date="2016-12" db="EMBL/GenBank/DDBJ databases">
        <authorList>
            <person name="Gaudriault S."/>
        </authorList>
    </citation>
    <scope>NUCLEOTIDE SEQUENCE [LARGE SCALE GENOMIC DNA]</scope>
    <source>
        <strain evidence="23">HGB1681 (deposited as PTA-6826 in the American Type Culture Collection)</strain>
    </source>
</reference>
<feature type="binding site" evidence="18">
    <location>
        <position position="425"/>
    </location>
    <ligand>
        <name>acetyl-CoA</name>
        <dbReference type="ChEBI" id="CHEBI:57288"/>
    </ligand>
</feature>
<evidence type="ECO:0000259" key="19">
    <source>
        <dbReference type="Pfam" id="PF12804"/>
    </source>
</evidence>
<evidence type="ECO:0000256" key="12">
    <source>
        <dbReference type="ARBA" id="ARBA00023268"/>
    </source>
</evidence>
<dbReference type="PANTHER" id="PTHR43584:SF3">
    <property type="entry name" value="BIFUNCTIONAL PROTEIN GLMU"/>
    <property type="match status" value="1"/>
</dbReference>
<dbReference type="GO" id="GO:0006048">
    <property type="term" value="P:UDP-N-acetylglucosamine biosynthetic process"/>
    <property type="evidence" value="ECO:0007669"/>
    <property type="project" value="UniProtKB-UniPathway"/>
</dbReference>
<dbReference type="CDD" id="cd02540">
    <property type="entry name" value="GT2_GlmU_N_bac"/>
    <property type="match status" value="1"/>
</dbReference>
<feature type="binding site" evidence="18">
    <location>
        <begin position="123"/>
        <end position="125"/>
    </location>
    <ligand>
        <name>UDP-N-acetyl-alpha-D-glucosamine</name>
        <dbReference type="ChEBI" id="CHEBI:57705"/>
    </ligand>
</feature>
<dbReference type="Gene3D" id="2.160.10.10">
    <property type="entry name" value="Hexapeptide repeat proteins"/>
    <property type="match status" value="1"/>
</dbReference>
<keyword evidence="10 18" id="KW-0133">Cell shape</keyword>
<feature type="domain" description="MobA-like NTP transferase" evidence="19">
    <location>
        <begin position="23"/>
        <end position="140"/>
    </location>
</feature>
<evidence type="ECO:0000256" key="13">
    <source>
        <dbReference type="ARBA" id="ARBA00023315"/>
    </source>
</evidence>